<dbReference type="Pfam" id="PF09957">
    <property type="entry name" value="VapB_antitoxin"/>
    <property type="match status" value="1"/>
</dbReference>
<organism evidence="1 2">
    <name type="scientific">Kutzneria buriramensis</name>
    <dbReference type="NCBI Taxonomy" id="1045776"/>
    <lineage>
        <taxon>Bacteria</taxon>
        <taxon>Bacillati</taxon>
        <taxon>Actinomycetota</taxon>
        <taxon>Actinomycetes</taxon>
        <taxon>Pseudonocardiales</taxon>
        <taxon>Pseudonocardiaceae</taxon>
        <taxon>Kutzneria</taxon>
    </lineage>
</organism>
<name>A0A3E0IAC2_9PSEU</name>
<protein>
    <submittedName>
        <fullName evidence="1">Arc/MetJ family transcription regulator</fullName>
    </submittedName>
</protein>
<evidence type="ECO:0000313" key="2">
    <source>
        <dbReference type="Proteomes" id="UP000256269"/>
    </source>
</evidence>
<dbReference type="InterPro" id="IPR019239">
    <property type="entry name" value="VapB_antitoxin"/>
</dbReference>
<reference evidence="1 2" key="1">
    <citation type="submission" date="2018-08" db="EMBL/GenBank/DDBJ databases">
        <title>Genomic Encyclopedia of Archaeal and Bacterial Type Strains, Phase II (KMG-II): from individual species to whole genera.</title>
        <authorList>
            <person name="Goeker M."/>
        </authorList>
    </citation>
    <scope>NUCLEOTIDE SEQUENCE [LARGE SCALE GENOMIC DNA]</scope>
    <source>
        <strain evidence="1 2">DSM 45791</strain>
    </source>
</reference>
<dbReference type="RefSeq" id="WP_116172447.1">
    <property type="nucleotide sequence ID" value="NZ_CP144375.1"/>
</dbReference>
<gene>
    <name evidence="1" type="ORF">BCF44_101575</name>
</gene>
<comment type="caution">
    <text evidence="1">The sequence shown here is derived from an EMBL/GenBank/DDBJ whole genome shotgun (WGS) entry which is preliminary data.</text>
</comment>
<sequence>MTRTLIDIDDALLLQAQQVLGTGTKKDTVNTALAEVVALQARRNFLAAARGGAFADLADPDVRGEAWR</sequence>
<proteinExistence type="predicted"/>
<keyword evidence="2" id="KW-1185">Reference proteome</keyword>
<dbReference type="Proteomes" id="UP000256269">
    <property type="component" value="Unassembled WGS sequence"/>
</dbReference>
<dbReference type="AlphaFoldDB" id="A0A3E0IAC2"/>
<accession>A0A3E0IAC2</accession>
<dbReference type="EMBL" id="QUNO01000001">
    <property type="protein sequence ID" value="REH55551.1"/>
    <property type="molecule type" value="Genomic_DNA"/>
</dbReference>
<evidence type="ECO:0000313" key="1">
    <source>
        <dbReference type="EMBL" id="REH55551.1"/>
    </source>
</evidence>